<evidence type="ECO:0000313" key="1">
    <source>
        <dbReference type="EMBL" id="JAD67588.1"/>
    </source>
</evidence>
<accession>A0A0A9BZI2</accession>
<proteinExistence type="predicted"/>
<organism evidence="1">
    <name type="scientific">Arundo donax</name>
    <name type="common">Giant reed</name>
    <name type="synonym">Donax arundinaceus</name>
    <dbReference type="NCBI Taxonomy" id="35708"/>
    <lineage>
        <taxon>Eukaryota</taxon>
        <taxon>Viridiplantae</taxon>
        <taxon>Streptophyta</taxon>
        <taxon>Embryophyta</taxon>
        <taxon>Tracheophyta</taxon>
        <taxon>Spermatophyta</taxon>
        <taxon>Magnoliopsida</taxon>
        <taxon>Liliopsida</taxon>
        <taxon>Poales</taxon>
        <taxon>Poaceae</taxon>
        <taxon>PACMAD clade</taxon>
        <taxon>Arundinoideae</taxon>
        <taxon>Arundineae</taxon>
        <taxon>Arundo</taxon>
    </lineage>
</organism>
<protein>
    <submittedName>
        <fullName evidence="1">Uncharacterized protein</fullName>
    </submittedName>
</protein>
<name>A0A0A9BZI2_ARUDO</name>
<sequence length="33" mass="3676">MREKEQPASAASPIIFLRQLTPLLVGCHARVSR</sequence>
<dbReference type="AlphaFoldDB" id="A0A0A9BZI2"/>
<reference evidence="1" key="1">
    <citation type="submission" date="2014-09" db="EMBL/GenBank/DDBJ databases">
        <authorList>
            <person name="Magalhaes I.L.F."/>
            <person name="Oliveira U."/>
            <person name="Santos F.R."/>
            <person name="Vidigal T.H.D.A."/>
            <person name="Brescovit A.D."/>
            <person name="Santos A.J."/>
        </authorList>
    </citation>
    <scope>NUCLEOTIDE SEQUENCE</scope>
    <source>
        <tissue evidence="1">Shoot tissue taken approximately 20 cm above the soil surface</tissue>
    </source>
</reference>
<reference evidence="1" key="2">
    <citation type="journal article" date="2015" name="Data Brief">
        <title>Shoot transcriptome of the giant reed, Arundo donax.</title>
        <authorList>
            <person name="Barrero R.A."/>
            <person name="Guerrero F.D."/>
            <person name="Moolhuijzen P."/>
            <person name="Goolsby J.A."/>
            <person name="Tidwell J."/>
            <person name="Bellgard S.E."/>
            <person name="Bellgard M.I."/>
        </authorList>
    </citation>
    <scope>NUCLEOTIDE SEQUENCE</scope>
    <source>
        <tissue evidence="1">Shoot tissue taken approximately 20 cm above the soil surface</tissue>
    </source>
</reference>
<dbReference type="EMBL" id="GBRH01230307">
    <property type="protein sequence ID" value="JAD67588.1"/>
    <property type="molecule type" value="Transcribed_RNA"/>
</dbReference>